<evidence type="ECO:0000313" key="2">
    <source>
        <dbReference type="Proteomes" id="UP000287651"/>
    </source>
</evidence>
<gene>
    <name evidence="1" type="ORF">B296_00047016</name>
</gene>
<organism evidence="1 2">
    <name type="scientific">Ensete ventricosum</name>
    <name type="common">Abyssinian banana</name>
    <name type="synonym">Musa ensete</name>
    <dbReference type="NCBI Taxonomy" id="4639"/>
    <lineage>
        <taxon>Eukaryota</taxon>
        <taxon>Viridiplantae</taxon>
        <taxon>Streptophyta</taxon>
        <taxon>Embryophyta</taxon>
        <taxon>Tracheophyta</taxon>
        <taxon>Spermatophyta</taxon>
        <taxon>Magnoliopsida</taxon>
        <taxon>Liliopsida</taxon>
        <taxon>Zingiberales</taxon>
        <taxon>Musaceae</taxon>
        <taxon>Ensete</taxon>
    </lineage>
</organism>
<reference evidence="1 2" key="1">
    <citation type="journal article" date="2014" name="Agronomy (Basel)">
        <title>A Draft Genome Sequence for Ensete ventricosum, the Drought-Tolerant Tree Against Hunger.</title>
        <authorList>
            <person name="Harrison J."/>
            <person name="Moore K.A."/>
            <person name="Paszkiewicz K."/>
            <person name="Jones T."/>
            <person name="Grant M."/>
            <person name="Ambacheew D."/>
            <person name="Muzemil S."/>
            <person name="Studholme D.J."/>
        </authorList>
    </citation>
    <scope>NUCLEOTIDE SEQUENCE [LARGE SCALE GENOMIC DNA]</scope>
</reference>
<dbReference type="Proteomes" id="UP000287651">
    <property type="component" value="Unassembled WGS sequence"/>
</dbReference>
<sequence>MGWNHLGGEEDGGLVAEEVVVGIAATGDLADLGVPLELGIEAVEGPEAAEVEGEALVGLGLPAPLPHRVDMLPLRLLPPSRVLLHPQDQILLELHHEPHPLP</sequence>
<name>A0A426XEU9_ENSVE</name>
<accession>A0A426XEU9</accession>
<dbReference type="EMBL" id="AMZH03021648">
    <property type="protein sequence ID" value="RRT37996.1"/>
    <property type="molecule type" value="Genomic_DNA"/>
</dbReference>
<comment type="caution">
    <text evidence="1">The sequence shown here is derived from an EMBL/GenBank/DDBJ whole genome shotgun (WGS) entry which is preliminary data.</text>
</comment>
<protein>
    <submittedName>
        <fullName evidence="1">Uncharacterized protein</fullName>
    </submittedName>
</protein>
<evidence type="ECO:0000313" key="1">
    <source>
        <dbReference type="EMBL" id="RRT37996.1"/>
    </source>
</evidence>
<dbReference type="AlphaFoldDB" id="A0A426XEU9"/>
<proteinExistence type="predicted"/>